<evidence type="ECO:0000256" key="1">
    <source>
        <dbReference type="ARBA" id="ARBA00005234"/>
    </source>
</evidence>
<gene>
    <name evidence="7" type="primary">ULP1</name>
    <name evidence="7" type="ORF">TWF788_002555</name>
</gene>
<dbReference type="Proteomes" id="UP000479691">
    <property type="component" value="Unassembled WGS sequence"/>
</dbReference>
<sequence length="570" mass="63498">MSESSNTTAVSTARDDSSTSSASSSSSSSSVGSDGKDDKIGSTKPPLPPGQKKEESVIMELATNFKSILKWCVNWGDDPKDSKNEKEERDDLVEERQDTGYTLKVEGNSRKRRRLTPPGEDDELPRVNGGIQKSKLHVSGTTAKVEPSRSETAAPRYTSEQPNSVATTKGASVLENGTAEPVSLIEFTESKWKEQSQTPSLEPLRIIPAPSGKDQLARSLARRNKATQQPKSVSSIAHYRESLLGSSRISKRSATPMSMSVRSRRQTSTPHRSVIGSTPNRWMEPSQYSPPSAPLNTSFRSSVGSLQENKVDGFENYTQMVERQKIIDEQIKRMRTIAKPPAEVLRKISDGTLRELQGFLNDKNQLKEARRVGRDPVTPRNLKTLNGSQWLNDEVINSYIHLVKERENRDGSQKMITMNSAFVSSFKESGYGRVARWAKRAGAAGEEILGLKGIIIPIHRNFHWTLAFVNVEKKRFEYYDSLAGNWDPISLLRTWMKHEVGARYIDGEWEDFYPGSQTPQQGNGYDCGVFLCKTAEVIARGGVLNFSQKDIPVIRKMMQVELLKGDLAAL</sequence>
<name>A0A7C8PJL6_ORBOL</name>
<feature type="compositionally biased region" description="Polar residues" evidence="5">
    <location>
        <begin position="244"/>
        <end position="300"/>
    </location>
</feature>
<evidence type="ECO:0000256" key="4">
    <source>
        <dbReference type="ARBA" id="ARBA00022807"/>
    </source>
</evidence>
<comment type="caution">
    <text evidence="7">The sequence shown here is derived from an EMBL/GenBank/DDBJ whole genome shotgun (WGS) entry which is preliminary data.</text>
</comment>
<dbReference type="Pfam" id="PF02902">
    <property type="entry name" value="Peptidase_C48"/>
    <property type="match status" value="1"/>
</dbReference>
<keyword evidence="3" id="KW-0378">Hydrolase</keyword>
<comment type="similarity">
    <text evidence="1">Belongs to the peptidase C48 family.</text>
</comment>
<dbReference type="GO" id="GO:0016926">
    <property type="term" value="P:protein desumoylation"/>
    <property type="evidence" value="ECO:0007669"/>
    <property type="project" value="TreeGrafter"/>
</dbReference>
<dbReference type="AlphaFoldDB" id="A0A7C8PJL6"/>
<feature type="domain" description="Ubiquitin-like protease family profile" evidence="6">
    <location>
        <begin position="375"/>
        <end position="538"/>
    </location>
</feature>
<reference evidence="7 8" key="1">
    <citation type="submission" date="2019-06" db="EMBL/GenBank/DDBJ databases">
        <authorList>
            <person name="Palmer J.M."/>
        </authorList>
    </citation>
    <scope>NUCLEOTIDE SEQUENCE [LARGE SCALE GENOMIC DNA]</scope>
    <source>
        <strain evidence="7 8">TWF788</strain>
    </source>
</reference>
<dbReference type="GO" id="GO:0005634">
    <property type="term" value="C:nucleus"/>
    <property type="evidence" value="ECO:0007669"/>
    <property type="project" value="TreeGrafter"/>
</dbReference>
<evidence type="ECO:0000256" key="5">
    <source>
        <dbReference type="SAM" id="MobiDB-lite"/>
    </source>
</evidence>
<organism evidence="7 8">
    <name type="scientific">Orbilia oligospora</name>
    <name type="common">Nematode-trapping fungus</name>
    <name type="synonym">Arthrobotrys oligospora</name>
    <dbReference type="NCBI Taxonomy" id="2813651"/>
    <lineage>
        <taxon>Eukaryota</taxon>
        <taxon>Fungi</taxon>
        <taxon>Dikarya</taxon>
        <taxon>Ascomycota</taxon>
        <taxon>Pezizomycotina</taxon>
        <taxon>Orbiliomycetes</taxon>
        <taxon>Orbiliales</taxon>
        <taxon>Orbiliaceae</taxon>
        <taxon>Orbilia</taxon>
    </lineage>
</organism>
<dbReference type="InterPro" id="IPR003653">
    <property type="entry name" value="Peptidase_C48_C"/>
</dbReference>
<dbReference type="EMBL" id="JAABOE010000149">
    <property type="protein sequence ID" value="KAF3161348.1"/>
    <property type="molecule type" value="Genomic_DNA"/>
</dbReference>
<evidence type="ECO:0000313" key="8">
    <source>
        <dbReference type="Proteomes" id="UP000479691"/>
    </source>
</evidence>
<dbReference type="Gene3D" id="3.40.395.10">
    <property type="entry name" value="Adenoviral Proteinase, Chain A"/>
    <property type="match status" value="1"/>
</dbReference>
<dbReference type="GO" id="GO:0016929">
    <property type="term" value="F:deSUMOylase activity"/>
    <property type="evidence" value="ECO:0007669"/>
    <property type="project" value="TreeGrafter"/>
</dbReference>
<feature type="region of interest" description="Disordered" evidence="5">
    <location>
        <begin position="213"/>
        <end position="300"/>
    </location>
</feature>
<evidence type="ECO:0000259" key="6">
    <source>
        <dbReference type="PROSITE" id="PS50600"/>
    </source>
</evidence>
<feature type="compositionally biased region" description="Low complexity" evidence="5">
    <location>
        <begin position="7"/>
        <end position="33"/>
    </location>
</feature>
<keyword evidence="4" id="KW-0788">Thiol protease</keyword>
<feature type="compositionally biased region" description="Polar residues" evidence="5">
    <location>
        <begin position="226"/>
        <end position="235"/>
    </location>
</feature>
<proteinExistence type="inferred from homology"/>
<dbReference type="PROSITE" id="PS50600">
    <property type="entry name" value="ULP_PROTEASE"/>
    <property type="match status" value="1"/>
</dbReference>
<protein>
    <submittedName>
        <fullName evidence="7">Smt3-specific protease</fullName>
    </submittedName>
</protein>
<feature type="compositionally biased region" description="Polar residues" evidence="5">
    <location>
        <begin position="158"/>
        <end position="170"/>
    </location>
</feature>
<dbReference type="GO" id="GO:0006508">
    <property type="term" value="P:proteolysis"/>
    <property type="evidence" value="ECO:0007669"/>
    <property type="project" value="UniProtKB-KW"/>
</dbReference>
<keyword evidence="2 7" id="KW-0645">Protease</keyword>
<accession>A0A7C8PJL6</accession>
<dbReference type="SUPFAM" id="SSF54001">
    <property type="entry name" value="Cysteine proteinases"/>
    <property type="match status" value="1"/>
</dbReference>
<dbReference type="InterPro" id="IPR038765">
    <property type="entry name" value="Papain-like_cys_pep_sf"/>
</dbReference>
<evidence type="ECO:0000313" key="7">
    <source>
        <dbReference type="EMBL" id="KAF3161348.1"/>
    </source>
</evidence>
<evidence type="ECO:0000256" key="3">
    <source>
        <dbReference type="ARBA" id="ARBA00022801"/>
    </source>
</evidence>
<dbReference type="PANTHER" id="PTHR12606:SF141">
    <property type="entry name" value="GH15225P-RELATED"/>
    <property type="match status" value="1"/>
</dbReference>
<evidence type="ECO:0000256" key="2">
    <source>
        <dbReference type="ARBA" id="ARBA00022670"/>
    </source>
</evidence>
<feature type="region of interest" description="Disordered" evidence="5">
    <location>
        <begin position="1"/>
        <end position="57"/>
    </location>
</feature>
<dbReference type="PANTHER" id="PTHR12606">
    <property type="entry name" value="SENTRIN/SUMO-SPECIFIC PROTEASE"/>
    <property type="match status" value="1"/>
</dbReference>
<feature type="region of interest" description="Disordered" evidence="5">
    <location>
        <begin position="76"/>
        <end position="172"/>
    </location>
</feature>
<feature type="compositionally biased region" description="Basic and acidic residues" evidence="5">
    <location>
        <begin position="77"/>
        <end position="98"/>
    </location>
</feature>